<dbReference type="RefSeq" id="WP_246913701.1">
    <property type="nucleotide sequence ID" value="NZ_JALJRB010000029.1"/>
</dbReference>
<dbReference type="EMBL" id="JALJRB010000029">
    <property type="protein sequence ID" value="MCJ8502626.1"/>
    <property type="molecule type" value="Genomic_DNA"/>
</dbReference>
<keyword evidence="2" id="KW-1185">Reference proteome</keyword>
<sequence length="175" mass="19631">MEEPIAPRTFINQSIAKLLTRFPALFRRWVRHHSFVTFDDSPWTPFKGDPAQSRVALVTTAGVHLRHDPPFNMRDPAGDATFREIPAQSTPTDLTITHDYYDHRDADRDISVVLPLEPLNALAAAGDIGAVNRRHFSFMGHILPPHRRTLVDDTAPRVAELLKADEVDIAILTPA</sequence>
<proteinExistence type="predicted"/>
<reference evidence="1" key="1">
    <citation type="submission" date="2022-04" db="EMBL/GenBank/DDBJ databases">
        <title>Desulfatitalea alkaliphila sp. nov., a novel anaerobic sulfate-reducing bacterium isolated from terrestrial mud volcano, Taman Peninsula, Russia.</title>
        <authorList>
            <person name="Khomyakova M.A."/>
            <person name="Merkel A.Y."/>
            <person name="Slobodkin A.I."/>
        </authorList>
    </citation>
    <scope>NUCLEOTIDE SEQUENCE</scope>
    <source>
        <strain evidence="1">M08but</strain>
    </source>
</reference>
<name>A0AA41R6G6_9BACT</name>
<protein>
    <submittedName>
        <fullName evidence="1">Glycine/sarcosine/betaine reductase selenoprotein B family protein</fullName>
    </submittedName>
</protein>
<dbReference type="GO" id="GO:0050485">
    <property type="term" value="F:oxidoreductase activity, acting on X-H and Y-H to form an X-Y bond, with a disulfide as acceptor"/>
    <property type="evidence" value="ECO:0007669"/>
    <property type="project" value="InterPro"/>
</dbReference>
<evidence type="ECO:0000313" key="1">
    <source>
        <dbReference type="EMBL" id="MCJ8502626.1"/>
    </source>
</evidence>
<comment type="caution">
    <text evidence="1">The sequence shown here is derived from an EMBL/GenBank/DDBJ whole genome shotgun (WGS) entry which is preliminary data.</text>
</comment>
<dbReference type="AlphaFoldDB" id="A0AA41R6G6"/>
<gene>
    <name evidence="1" type="ORF">MRX98_18775</name>
</gene>
<accession>A0AA41R6G6</accession>
<dbReference type="Proteomes" id="UP001165427">
    <property type="component" value="Unassembled WGS sequence"/>
</dbReference>
<evidence type="ECO:0000313" key="2">
    <source>
        <dbReference type="Proteomes" id="UP001165427"/>
    </source>
</evidence>
<organism evidence="1 2">
    <name type="scientific">Desulfatitalea alkaliphila</name>
    <dbReference type="NCBI Taxonomy" id="2929485"/>
    <lineage>
        <taxon>Bacteria</taxon>
        <taxon>Pseudomonadati</taxon>
        <taxon>Thermodesulfobacteriota</taxon>
        <taxon>Desulfobacteria</taxon>
        <taxon>Desulfobacterales</taxon>
        <taxon>Desulfosarcinaceae</taxon>
        <taxon>Desulfatitalea</taxon>
    </lineage>
</organism>